<dbReference type="AlphaFoldDB" id="A0A8S1RMI5"/>
<accession>A0A8S1RMI5</accession>
<keyword evidence="3" id="KW-1185">Reference proteome</keyword>
<name>A0A8S1RMI5_9CILI</name>
<feature type="transmembrane region" description="Helical" evidence="1">
    <location>
        <begin position="35"/>
        <end position="58"/>
    </location>
</feature>
<gene>
    <name evidence="2" type="ORF">PSON_ATCC_30995.1.T2470009</name>
</gene>
<dbReference type="EMBL" id="CAJJDN010000247">
    <property type="protein sequence ID" value="CAD8129851.1"/>
    <property type="molecule type" value="Genomic_DNA"/>
</dbReference>
<evidence type="ECO:0000256" key="1">
    <source>
        <dbReference type="SAM" id="Phobius"/>
    </source>
</evidence>
<reference evidence="2" key="1">
    <citation type="submission" date="2021-01" db="EMBL/GenBank/DDBJ databases">
        <authorList>
            <consortium name="Genoscope - CEA"/>
            <person name="William W."/>
        </authorList>
    </citation>
    <scope>NUCLEOTIDE SEQUENCE</scope>
</reference>
<protein>
    <submittedName>
        <fullName evidence="2">Uncharacterized protein</fullName>
    </submittedName>
</protein>
<keyword evidence="1" id="KW-1133">Transmembrane helix</keyword>
<evidence type="ECO:0000313" key="2">
    <source>
        <dbReference type="EMBL" id="CAD8129851.1"/>
    </source>
</evidence>
<sequence length="129" mass="15754">MEQVIDYRLLLSILQMVDFWQRIQLFMQKYPERKFGGLMFGFMFYFVDVSNTIGYLLNAFAKKQIKLKEVFWIYFALNVIAIVLGLIHKKVGYDQRYQLVIDAEKEKEKELYNWLHFNIELVLFWFLFI</sequence>
<proteinExistence type="predicted"/>
<feature type="transmembrane region" description="Helical" evidence="1">
    <location>
        <begin position="70"/>
        <end position="91"/>
    </location>
</feature>
<organism evidence="2 3">
    <name type="scientific">Paramecium sonneborni</name>
    <dbReference type="NCBI Taxonomy" id="65129"/>
    <lineage>
        <taxon>Eukaryota</taxon>
        <taxon>Sar</taxon>
        <taxon>Alveolata</taxon>
        <taxon>Ciliophora</taxon>
        <taxon>Intramacronucleata</taxon>
        <taxon>Oligohymenophorea</taxon>
        <taxon>Peniculida</taxon>
        <taxon>Parameciidae</taxon>
        <taxon>Paramecium</taxon>
    </lineage>
</organism>
<evidence type="ECO:0000313" key="3">
    <source>
        <dbReference type="Proteomes" id="UP000692954"/>
    </source>
</evidence>
<keyword evidence="1" id="KW-0472">Membrane</keyword>
<keyword evidence="1" id="KW-0812">Transmembrane</keyword>
<comment type="caution">
    <text evidence="2">The sequence shown here is derived from an EMBL/GenBank/DDBJ whole genome shotgun (WGS) entry which is preliminary data.</text>
</comment>
<dbReference type="Proteomes" id="UP000692954">
    <property type="component" value="Unassembled WGS sequence"/>
</dbReference>